<dbReference type="STRING" id="101091.A0A1C7N9P6"/>
<evidence type="ECO:0000256" key="3">
    <source>
        <dbReference type="ARBA" id="ARBA00006731"/>
    </source>
</evidence>
<comment type="caution">
    <text evidence="8">The sequence shown here is derived from an EMBL/GenBank/DDBJ whole genome shotgun (WGS) entry which is preliminary data.</text>
</comment>
<feature type="domain" description="TLDc" evidence="7">
    <location>
        <begin position="275"/>
        <end position="462"/>
    </location>
</feature>
<evidence type="ECO:0000256" key="4">
    <source>
        <dbReference type="ARBA" id="ARBA00015163"/>
    </source>
</evidence>
<accession>A0A1C7N9P6</accession>
<evidence type="ECO:0000256" key="5">
    <source>
        <dbReference type="ARBA" id="ARBA00022490"/>
    </source>
</evidence>
<reference evidence="8 9" key="1">
    <citation type="submission" date="2016-03" db="EMBL/GenBank/DDBJ databases">
        <title>Choanephora cucurbitarum.</title>
        <authorList>
            <person name="Min B."/>
            <person name="Park H."/>
            <person name="Park J.-H."/>
            <person name="Shin H.-D."/>
            <person name="Choi I.-G."/>
        </authorList>
    </citation>
    <scope>NUCLEOTIDE SEQUENCE [LARGE SCALE GENOMIC DNA]</scope>
    <source>
        <strain evidence="8 9">KUS-F28377</strain>
    </source>
</reference>
<dbReference type="GO" id="GO:0006979">
    <property type="term" value="P:response to oxidative stress"/>
    <property type="evidence" value="ECO:0007669"/>
    <property type="project" value="TreeGrafter"/>
</dbReference>
<dbReference type="PANTHER" id="PTHR23354">
    <property type="entry name" value="NUCLEOLAR PROTEIN 7/ESTROGEN RECEPTOR COACTIVATOR-RELATED"/>
    <property type="match status" value="1"/>
</dbReference>
<evidence type="ECO:0000259" key="7">
    <source>
        <dbReference type="PROSITE" id="PS51886"/>
    </source>
</evidence>
<comment type="function">
    <text evidence="1">May be involved in a process influencing telomere capping.</text>
</comment>
<evidence type="ECO:0000256" key="1">
    <source>
        <dbReference type="ARBA" id="ARBA00002738"/>
    </source>
</evidence>
<proteinExistence type="inferred from homology"/>
<dbReference type="SMART" id="SM00584">
    <property type="entry name" value="TLDc"/>
    <property type="match status" value="1"/>
</dbReference>
<keyword evidence="9" id="KW-1185">Reference proteome</keyword>
<feature type="region of interest" description="Disordered" evidence="6">
    <location>
        <begin position="1"/>
        <end position="24"/>
    </location>
</feature>
<dbReference type="AlphaFoldDB" id="A0A1C7N9P6"/>
<dbReference type="PANTHER" id="PTHR23354:SF130">
    <property type="entry name" value="RESTRICTION OF TELOMERE CAPPING PROTEIN 5"/>
    <property type="match status" value="1"/>
</dbReference>
<name>A0A1C7N9P6_9FUNG</name>
<organism evidence="8 9">
    <name type="scientific">Choanephora cucurbitarum</name>
    <dbReference type="NCBI Taxonomy" id="101091"/>
    <lineage>
        <taxon>Eukaryota</taxon>
        <taxon>Fungi</taxon>
        <taxon>Fungi incertae sedis</taxon>
        <taxon>Mucoromycota</taxon>
        <taxon>Mucoromycotina</taxon>
        <taxon>Mucoromycetes</taxon>
        <taxon>Mucorales</taxon>
        <taxon>Mucorineae</taxon>
        <taxon>Choanephoraceae</taxon>
        <taxon>Choanephoroideae</taxon>
        <taxon>Choanephora</taxon>
    </lineage>
</organism>
<dbReference type="GO" id="GO:0005737">
    <property type="term" value="C:cytoplasm"/>
    <property type="evidence" value="ECO:0007669"/>
    <property type="project" value="UniProtKB-SubCell"/>
</dbReference>
<evidence type="ECO:0000256" key="6">
    <source>
        <dbReference type="SAM" id="MobiDB-lite"/>
    </source>
</evidence>
<evidence type="ECO:0000313" key="8">
    <source>
        <dbReference type="EMBL" id="OBZ85780.1"/>
    </source>
</evidence>
<comment type="similarity">
    <text evidence="3">Belongs to the RTC5 family.</text>
</comment>
<comment type="subcellular location">
    <subcellularLocation>
        <location evidence="2">Cytoplasm</location>
    </subcellularLocation>
</comment>
<dbReference type="EMBL" id="LUGH01000360">
    <property type="protein sequence ID" value="OBZ85780.1"/>
    <property type="molecule type" value="Genomic_DNA"/>
</dbReference>
<evidence type="ECO:0000256" key="2">
    <source>
        <dbReference type="ARBA" id="ARBA00004496"/>
    </source>
</evidence>
<evidence type="ECO:0000313" key="9">
    <source>
        <dbReference type="Proteomes" id="UP000093000"/>
    </source>
</evidence>
<dbReference type="InterPro" id="IPR006571">
    <property type="entry name" value="TLDc_dom"/>
</dbReference>
<dbReference type="GO" id="GO:0005634">
    <property type="term" value="C:nucleus"/>
    <property type="evidence" value="ECO:0007669"/>
    <property type="project" value="TreeGrafter"/>
</dbReference>
<gene>
    <name evidence="8" type="primary">RTC5</name>
    <name evidence="8" type="ORF">A0J61_06173</name>
</gene>
<protein>
    <recommendedName>
        <fullName evidence="4">Restriction of telomere capping protein 5</fullName>
    </recommendedName>
</protein>
<keyword evidence="5" id="KW-0963">Cytoplasm</keyword>
<dbReference type="PROSITE" id="PS51886">
    <property type="entry name" value="TLDC"/>
    <property type="match status" value="1"/>
</dbReference>
<dbReference type="InParanoid" id="A0A1C7N9P6"/>
<sequence>MGQSSTKPEVLPQPSISSSTANSFRPKKHLSRVELVSLQHTFKDLKSTFKDDFECIEAKQFLARSYPACTVAGPVPLSFNAFITAFVLLTGRLDEPSHPLSEKMLFKSLSILPTPESTPPSPPLVSNEELNQDTVKSTSSKGLSLAELGVDFNDLDLDVKDTDDSKASDKILSRDLVEILVLLLWLGETDKQNSHDFATFSKIANGIVSTMQTSKDEPCVTYKSFCHWKDRFAPHWLKPIQSMVIRSFGYYDPIPTSKQPRLLPEDTVPSPDTTDILSPLHTTLLSWPIAEPILITKQWTRLYSADKDGFSMNRFESHVFKYPGPTLLVIQANAPDRNLLIGAYIAQPWKHSKQFWGNDQCFLFELEPDLDVYRPVINRRTKEAQNDHFIYYHHEFGIGLGATTRTTKHDFVIHLDNTLQKGGYQHEAYPPLPSFMSAIKSQKQVEFSYLFETDNIEVFGLGNEKDRERQAREWKFERQEADRRAHLNIRQADGDLDKELLKMAGIIDEDNRQDR</sequence>
<dbReference type="OrthoDB" id="289228at2759"/>
<dbReference type="Proteomes" id="UP000093000">
    <property type="component" value="Unassembled WGS sequence"/>
</dbReference>
<feature type="compositionally biased region" description="Polar residues" evidence="6">
    <location>
        <begin position="14"/>
        <end position="23"/>
    </location>
</feature>
<dbReference type="Pfam" id="PF07534">
    <property type="entry name" value="TLD"/>
    <property type="match status" value="1"/>
</dbReference>